<accession>A0A8B6E0T5</accession>
<feature type="region of interest" description="Disordered" evidence="1">
    <location>
        <begin position="1"/>
        <end position="26"/>
    </location>
</feature>
<dbReference type="AlphaFoldDB" id="A0A8B6E0T5"/>
<name>A0A8B6E0T5_MYTGA</name>
<evidence type="ECO:0000313" key="3">
    <source>
        <dbReference type="Proteomes" id="UP000596742"/>
    </source>
</evidence>
<reference evidence="2" key="1">
    <citation type="submission" date="2018-11" db="EMBL/GenBank/DDBJ databases">
        <authorList>
            <person name="Alioto T."/>
            <person name="Alioto T."/>
        </authorList>
    </citation>
    <scope>NUCLEOTIDE SEQUENCE</scope>
</reference>
<sequence length="151" mass="15870">MPPTTTDGIASVSQSPKTNDVPSTYGSATITEHHLSVSTVFPVTSTVSSPSNLKTTETPDFTTTSELTPCAPSCTKAYTCHCPTIPNTPAGSNTLAQLTLDKKTLSSYKRRHQSASDPRKSSVYIGCVGITEETACTTMRQPGSGVSPQRG</sequence>
<gene>
    <name evidence="2" type="ORF">MGAL_10B020770</name>
</gene>
<proteinExistence type="predicted"/>
<evidence type="ECO:0000256" key="1">
    <source>
        <dbReference type="SAM" id="MobiDB-lite"/>
    </source>
</evidence>
<dbReference type="EMBL" id="UYJE01004356">
    <property type="protein sequence ID" value="VDI27427.1"/>
    <property type="molecule type" value="Genomic_DNA"/>
</dbReference>
<keyword evidence="3" id="KW-1185">Reference proteome</keyword>
<protein>
    <submittedName>
        <fullName evidence="2">Uncharacterized protein</fullName>
    </submittedName>
</protein>
<dbReference type="Proteomes" id="UP000596742">
    <property type="component" value="Unassembled WGS sequence"/>
</dbReference>
<comment type="caution">
    <text evidence="2">The sequence shown here is derived from an EMBL/GenBank/DDBJ whole genome shotgun (WGS) entry which is preliminary data.</text>
</comment>
<evidence type="ECO:0000313" key="2">
    <source>
        <dbReference type="EMBL" id="VDI27427.1"/>
    </source>
</evidence>
<organism evidence="2 3">
    <name type="scientific">Mytilus galloprovincialis</name>
    <name type="common">Mediterranean mussel</name>
    <dbReference type="NCBI Taxonomy" id="29158"/>
    <lineage>
        <taxon>Eukaryota</taxon>
        <taxon>Metazoa</taxon>
        <taxon>Spiralia</taxon>
        <taxon>Lophotrochozoa</taxon>
        <taxon>Mollusca</taxon>
        <taxon>Bivalvia</taxon>
        <taxon>Autobranchia</taxon>
        <taxon>Pteriomorphia</taxon>
        <taxon>Mytilida</taxon>
        <taxon>Mytiloidea</taxon>
        <taxon>Mytilidae</taxon>
        <taxon>Mytilinae</taxon>
        <taxon>Mytilus</taxon>
    </lineage>
</organism>